<feature type="transmembrane region" description="Helical" evidence="7">
    <location>
        <begin position="456"/>
        <end position="476"/>
    </location>
</feature>
<feature type="region of interest" description="Disordered" evidence="6">
    <location>
        <begin position="562"/>
        <end position="582"/>
    </location>
</feature>
<evidence type="ECO:0000256" key="3">
    <source>
        <dbReference type="ARBA" id="ARBA00022692"/>
    </source>
</evidence>
<dbReference type="InterPro" id="IPR044644">
    <property type="entry name" value="DinF-like"/>
</dbReference>
<feature type="compositionally biased region" description="Polar residues" evidence="6">
    <location>
        <begin position="625"/>
        <end position="638"/>
    </location>
</feature>
<feature type="region of interest" description="Disordered" evidence="6">
    <location>
        <begin position="244"/>
        <end position="271"/>
    </location>
</feature>
<dbReference type="EMBL" id="CAACVS010000531">
    <property type="protein sequence ID" value="VEU43230.1"/>
    <property type="molecule type" value="Genomic_DNA"/>
</dbReference>
<accession>A0A448ZMG2</accession>
<dbReference type="InterPro" id="IPR002528">
    <property type="entry name" value="MATE_fam"/>
</dbReference>
<keyword evidence="5 7" id="KW-0472">Membrane</keyword>
<dbReference type="GO" id="GO:0016020">
    <property type="term" value="C:membrane"/>
    <property type="evidence" value="ECO:0007669"/>
    <property type="project" value="UniProtKB-SubCell"/>
</dbReference>
<feature type="transmembrane region" description="Helical" evidence="7">
    <location>
        <begin position="415"/>
        <end position="436"/>
    </location>
</feature>
<dbReference type="PANTHER" id="PTHR42893">
    <property type="entry name" value="PROTEIN DETOXIFICATION 44, CHLOROPLASTIC-RELATED"/>
    <property type="match status" value="1"/>
</dbReference>
<keyword evidence="8" id="KW-0732">Signal</keyword>
<dbReference type="AlphaFoldDB" id="A0A448ZMG2"/>
<dbReference type="Pfam" id="PF01554">
    <property type="entry name" value="MatE"/>
    <property type="match status" value="1"/>
</dbReference>
<dbReference type="GO" id="GO:0042910">
    <property type="term" value="F:xenobiotic transmembrane transporter activity"/>
    <property type="evidence" value="ECO:0007669"/>
    <property type="project" value="InterPro"/>
</dbReference>
<name>A0A448ZMG2_9STRA</name>
<feature type="region of interest" description="Disordered" evidence="6">
    <location>
        <begin position="597"/>
        <end position="638"/>
    </location>
</feature>
<feature type="transmembrane region" description="Helical" evidence="7">
    <location>
        <begin position="514"/>
        <end position="534"/>
    </location>
</feature>
<evidence type="ECO:0000256" key="1">
    <source>
        <dbReference type="ARBA" id="ARBA00004141"/>
    </source>
</evidence>
<dbReference type="GO" id="GO:0015297">
    <property type="term" value="F:antiporter activity"/>
    <property type="evidence" value="ECO:0007669"/>
    <property type="project" value="InterPro"/>
</dbReference>
<feature type="transmembrane region" description="Helical" evidence="7">
    <location>
        <begin position="815"/>
        <end position="834"/>
    </location>
</feature>
<evidence type="ECO:0000256" key="8">
    <source>
        <dbReference type="SAM" id="SignalP"/>
    </source>
</evidence>
<evidence type="ECO:0000256" key="7">
    <source>
        <dbReference type="SAM" id="Phobius"/>
    </source>
</evidence>
<feature type="signal peptide" evidence="8">
    <location>
        <begin position="1"/>
        <end position="24"/>
    </location>
</feature>
<sequence>MAAQHTRAATLGIAVLVSATATNAFVPMRTHSGMARVSGIRQRRPQVSPREYSSSSDTEDRSKKESSSGNSSSPPPPEPIDPVFSSLFDETINFLGETSGASSEATVPSTSEGNEPPQLSIGFDPGSPPRASEVSDPDARAIFAENAAILAAGKEGGIDIDTNMNMSIDIDMNLDLGDAPGGEGLVSEDLEAVLAASGEAAAAAEARMPPELREVLDELAIEALNPTEVVPTVAAAPTLPLQTQAARRQAEGEELASQQAGETAVQNPPAPIPTPGVGKILRFAVPAIGVWLCSPLLSLIDTSAVGVLSGTVQQAALGPAVAVTDYAALLIVSIAVRRSIDRSIGISVCLSSLGSSPSNESRLSNAACLVVCQQQAFLYTGTTNMVASAQESDRGTTDKPRTAEMMMGAMRMSTYVGIGLGSLLFAFARPLLRAIIGNDAIGPAVFASAMRYVRIRALGMPAAAILGSTQAACLGMQDVRSPLYVLAAAAVVNLFGDALFVGHSHPLIGGTAGAAWATVLSQYAAVALFVRWLCGRAPEEREADVDSGPEVMNLSSAILEITNPGERDSNSNARGGHRTDRRQRFRAALESFKLAARRKKTPVPGRSEARRSPLRRLLPGRTAEKTSSGSGNESGLSFSTRGFLRNRFSAADLLRPPGAETRREFAPYVVPVTTTQVGRVSGYIAMAHVVASSLGTVGMAAQQVVVSIFYCLCPIADSLSLTAQSFVPAVSERPDGPEKASAMGTVLANFLKAGLVFGAAMVAAVGAIPLLAGWFTSDPSVVALVRSVVPLLLVFFGVHGLVCGSEGVLLGRKDLGFLGKMYAAFFVAVPYFMMGVKRRALAGAAGLSSVWTVFVGYQLARCGIWVARACALQARTRRSAAATAVRPFASEPESNKLAP</sequence>
<feature type="region of interest" description="Disordered" evidence="6">
    <location>
        <begin position="35"/>
        <end position="84"/>
    </location>
</feature>
<dbReference type="Proteomes" id="UP000291116">
    <property type="component" value="Unassembled WGS sequence"/>
</dbReference>
<evidence type="ECO:0008006" key="11">
    <source>
        <dbReference type="Google" id="ProtNLM"/>
    </source>
</evidence>
<keyword evidence="4 7" id="KW-1133">Transmembrane helix</keyword>
<feature type="compositionally biased region" description="Polar residues" evidence="6">
    <location>
        <begin position="99"/>
        <end position="113"/>
    </location>
</feature>
<comment type="subcellular location">
    <subcellularLocation>
        <location evidence="1">Membrane</location>
        <topology evidence="1">Multi-pass membrane protein</topology>
    </subcellularLocation>
</comment>
<keyword evidence="3 7" id="KW-0812">Transmembrane</keyword>
<evidence type="ECO:0000256" key="5">
    <source>
        <dbReference type="ARBA" id="ARBA00023136"/>
    </source>
</evidence>
<gene>
    <name evidence="9" type="ORF">PSNMU_V1.4_AUG-EV-PASAV3_0102790</name>
</gene>
<comment type="similarity">
    <text evidence="2">Belongs to the multi antimicrobial extrusion (MATE) (TC 2.A.66.1) family.</text>
</comment>
<feature type="transmembrane region" description="Helical" evidence="7">
    <location>
        <begin position="753"/>
        <end position="775"/>
    </location>
</feature>
<organism evidence="9 10">
    <name type="scientific">Pseudo-nitzschia multistriata</name>
    <dbReference type="NCBI Taxonomy" id="183589"/>
    <lineage>
        <taxon>Eukaryota</taxon>
        <taxon>Sar</taxon>
        <taxon>Stramenopiles</taxon>
        <taxon>Ochrophyta</taxon>
        <taxon>Bacillariophyta</taxon>
        <taxon>Bacillariophyceae</taxon>
        <taxon>Bacillariophycidae</taxon>
        <taxon>Bacillariales</taxon>
        <taxon>Bacillariaceae</taxon>
        <taxon>Pseudo-nitzschia</taxon>
    </lineage>
</organism>
<feature type="transmembrane region" description="Helical" evidence="7">
    <location>
        <begin position="316"/>
        <end position="336"/>
    </location>
</feature>
<dbReference type="PANTHER" id="PTHR42893:SF9">
    <property type="entry name" value="PROTEIN DETOXIFICATION 46, CHLOROPLASTIC"/>
    <property type="match status" value="1"/>
</dbReference>
<protein>
    <recommendedName>
        <fullName evidence="11">Polysaccharide biosynthesis protein C-terminal domain-containing protein</fullName>
    </recommendedName>
</protein>
<evidence type="ECO:0000256" key="2">
    <source>
        <dbReference type="ARBA" id="ARBA00010199"/>
    </source>
</evidence>
<feature type="compositionally biased region" description="Polar residues" evidence="6">
    <location>
        <begin position="256"/>
        <end position="266"/>
    </location>
</feature>
<evidence type="ECO:0000256" key="6">
    <source>
        <dbReference type="SAM" id="MobiDB-lite"/>
    </source>
</evidence>
<feature type="region of interest" description="Disordered" evidence="6">
    <location>
        <begin position="99"/>
        <end position="135"/>
    </location>
</feature>
<keyword evidence="10" id="KW-1185">Reference proteome</keyword>
<evidence type="ECO:0000256" key="4">
    <source>
        <dbReference type="ARBA" id="ARBA00022989"/>
    </source>
</evidence>
<evidence type="ECO:0000313" key="10">
    <source>
        <dbReference type="Proteomes" id="UP000291116"/>
    </source>
</evidence>
<evidence type="ECO:0000313" key="9">
    <source>
        <dbReference type="EMBL" id="VEU43230.1"/>
    </source>
</evidence>
<reference evidence="9 10" key="1">
    <citation type="submission" date="2019-01" db="EMBL/GenBank/DDBJ databases">
        <authorList>
            <person name="Ferrante I. M."/>
        </authorList>
    </citation>
    <scope>NUCLEOTIDE SEQUENCE [LARGE SCALE GENOMIC DNA]</scope>
    <source>
        <strain evidence="9 10">B856</strain>
    </source>
</reference>
<feature type="chain" id="PRO_5019520065" description="Polysaccharide biosynthesis protein C-terminal domain-containing protein" evidence="8">
    <location>
        <begin position="25"/>
        <end position="899"/>
    </location>
</feature>
<proteinExistence type="inferred from homology"/>
<feature type="transmembrane region" description="Helical" evidence="7">
    <location>
        <begin position="781"/>
        <end position="803"/>
    </location>
</feature>
<dbReference type="OrthoDB" id="423427at2759"/>
<feature type="transmembrane region" description="Helical" evidence="7">
    <location>
        <begin position="483"/>
        <end position="502"/>
    </location>
</feature>